<evidence type="ECO:0000256" key="5">
    <source>
        <dbReference type="ARBA" id="ARBA00023077"/>
    </source>
</evidence>
<reference evidence="15" key="1">
    <citation type="submission" date="2015-10" db="EMBL/GenBank/DDBJ databases">
        <title>Metagenome-Assembled Genomes uncover a global brackish microbiome.</title>
        <authorList>
            <person name="Hugerth L.W."/>
            <person name="Larsson J."/>
            <person name="Alneberg J."/>
            <person name="Lindh M.V."/>
            <person name="Legrand C."/>
            <person name="Pinhassi J."/>
            <person name="Andersson A."/>
        </authorList>
    </citation>
    <scope>NUCLEOTIDE SEQUENCE [LARGE SCALE GENOMIC DNA]</scope>
</reference>
<dbReference type="SUPFAM" id="SSF56935">
    <property type="entry name" value="Porins"/>
    <property type="match status" value="1"/>
</dbReference>
<accession>A0A0R2PSQ3</accession>
<comment type="caution">
    <text evidence="14">The sequence shown here is derived from an EMBL/GenBank/DDBJ whole genome shotgun (WGS) entry which is preliminary data.</text>
</comment>
<feature type="signal peptide" evidence="11">
    <location>
        <begin position="1"/>
        <end position="24"/>
    </location>
</feature>
<feature type="domain" description="TonB-dependent receptor-like beta-barrel" evidence="12">
    <location>
        <begin position="458"/>
        <end position="1008"/>
    </location>
</feature>
<dbReference type="InterPro" id="IPR012910">
    <property type="entry name" value="Plug_dom"/>
</dbReference>
<dbReference type="GO" id="GO:0009279">
    <property type="term" value="C:cell outer membrane"/>
    <property type="evidence" value="ECO:0007669"/>
    <property type="project" value="UniProtKB-SubCell"/>
</dbReference>
<evidence type="ECO:0000259" key="12">
    <source>
        <dbReference type="Pfam" id="PF00593"/>
    </source>
</evidence>
<comment type="similarity">
    <text evidence="8 9">Belongs to the TonB-dependent receptor family.</text>
</comment>
<keyword evidence="3 8" id="KW-1134">Transmembrane beta strand</keyword>
<keyword evidence="7 8" id="KW-0998">Cell outer membrane</keyword>
<evidence type="ECO:0000256" key="6">
    <source>
        <dbReference type="ARBA" id="ARBA00023136"/>
    </source>
</evidence>
<dbReference type="AlphaFoldDB" id="A0A0R2PSQ3"/>
<evidence type="ECO:0008006" key="16">
    <source>
        <dbReference type="Google" id="ProtNLM"/>
    </source>
</evidence>
<evidence type="ECO:0000256" key="7">
    <source>
        <dbReference type="ARBA" id="ARBA00023237"/>
    </source>
</evidence>
<keyword evidence="5 9" id="KW-0798">TonB box</keyword>
<evidence type="ECO:0000256" key="9">
    <source>
        <dbReference type="RuleBase" id="RU003357"/>
    </source>
</evidence>
<dbReference type="InterPro" id="IPR039426">
    <property type="entry name" value="TonB-dep_rcpt-like"/>
</dbReference>
<dbReference type="PROSITE" id="PS52016">
    <property type="entry name" value="TONB_DEPENDENT_REC_3"/>
    <property type="match status" value="1"/>
</dbReference>
<dbReference type="InterPro" id="IPR037066">
    <property type="entry name" value="Plug_dom_sf"/>
</dbReference>
<evidence type="ECO:0000313" key="15">
    <source>
        <dbReference type="Proteomes" id="UP000050874"/>
    </source>
</evidence>
<evidence type="ECO:0000256" key="8">
    <source>
        <dbReference type="PROSITE-ProRule" id="PRU01360"/>
    </source>
</evidence>
<proteinExistence type="inferred from homology"/>
<feature type="chain" id="PRO_5006421829" description="TonB-dependent receptor" evidence="11">
    <location>
        <begin position="25"/>
        <end position="1048"/>
    </location>
</feature>
<dbReference type="InterPro" id="IPR036942">
    <property type="entry name" value="Beta-barrel_TonB_sf"/>
</dbReference>
<protein>
    <recommendedName>
        <fullName evidence="16">TonB-dependent receptor</fullName>
    </recommendedName>
</protein>
<dbReference type="Proteomes" id="UP000050874">
    <property type="component" value="Unassembled WGS sequence"/>
</dbReference>
<keyword evidence="11" id="KW-0732">Signal</keyword>
<dbReference type="Pfam" id="PF00593">
    <property type="entry name" value="TonB_dep_Rec_b-barrel"/>
    <property type="match status" value="1"/>
</dbReference>
<evidence type="ECO:0000256" key="10">
    <source>
        <dbReference type="SAM" id="MobiDB-lite"/>
    </source>
</evidence>
<dbReference type="PANTHER" id="PTHR47234:SF2">
    <property type="entry name" value="TONB-DEPENDENT RECEPTOR"/>
    <property type="match status" value="1"/>
</dbReference>
<evidence type="ECO:0000256" key="1">
    <source>
        <dbReference type="ARBA" id="ARBA00004571"/>
    </source>
</evidence>
<comment type="subcellular location">
    <subcellularLocation>
        <location evidence="1 8">Cell outer membrane</location>
        <topology evidence="1 8">Multi-pass membrane protein</topology>
    </subcellularLocation>
</comment>
<feature type="region of interest" description="Disordered" evidence="10">
    <location>
        <begin position="636"/>
        <end position="656"/>
    </location>
</feature>
<evidence type="ECO:0000313" key="14">
    <source>
        <dbReference type="EMBL" id="KRO40860.1"/>
    </source>
</evidence>
<organism evidence="14 15">
    <name type="scientific">SAR86 cluster bacterium BACL1 MAG-120920-bin57</name>
    <dbReference type="NCBI Taxonomy" id="1655571"/>
    <lineage>
        <taxon>Bacteria</taxon>
        <taxon>Pseudomonadati</taxon>
        <taxon>Pseudomonadota</taxon>
        <taxon>Gammaproteobacteria</taxon>
        <taxon>SAR86 cluster</taxon>
    </lineage>
</organism>
<evidence type="ECO:0000259" key="13">
    <source>
        <dbReference type="Pfam" id="PF07715"/>
    </source>
</evidence>
<keyword evidence="6 8" id="KW-0472">Membrane</keyword>
<evidence type="ECO:0000256" key="2">
    <source>
        <dbReference type="ARBA" id="ARBA00022448"/>
    </source>
</evidence>
<name>A0A0R2PSQ3_9GAMM</name>
<feature type="domain" description="TonB-dependent receptor plug" evidence="13">
    <location>
        <begin position="49"/>
        <end position="158"/>
    </location>
</feature>
<dbReference type="Gene3D" id="2.40.170.20">
    <property type="entry name" value="TonB-dependent receptor, beta-barrel domain"/>
    <property type="match status" value="1"/>
</dbReference>
<gene>
    <name evidence="14" type="ORF">ABR63_08195</name>
</gene>
<keyword evidence="4 8" id="KW-0812">Transmembrane</keyword>
<dbReference type="Gene3D" id="2.170.130.10">
    <property type="entry name" value="TonB-dependent receptor, plug domain"/>
    <property type="match status" value="1"/>
</dbReference>
<dbReference type="PANTHER" id="PTHR47234">
    <property type="match status" value="1"/>
</dbReference>
<dbReference type="EMBL" id="LIAV01000052">
    <property type="protein sequence ID" value="KRO40860.1"/>
    <property type="molecule type" value="Genomic_DNA"/>
</dbReference>
<evidence type="ECO:0000256" key="4">
    <source>
        <dbReference type="ARBA" id="ARBA00022692"/>
    </source>
</evidence>
<evidence type="ECO:0000256" key="11">
    <source>
        <dbReference type="SAM" id="SignalP"/>
    </source>
</evidence>
<keyword evidence="2 8" id="KW-0813">Transport</keyword>
<dbReference type="Pfam" id="PF07715">
    <property type="entry name" value="Plug"/>
    <property type="match status" value="1"/>
</dbReference>
<sequence>MINLNRFLLSAFAVVSLSAPIAFAQDADSDIEEVVVTGSRIIDPNIISSSQIAVVDGQDIIDAGVTRVEDYLNDMPQISPGQSITNSNGSDGTATVDLRNFGCQRTLVLMNGRRLVPGTSDGNSCADLNTIPTLLLDKVEILTGGASSVYGSDAVAGVVNFVLNDEFEGFKAAYSHGFYNHENDNTSLRALVKSYGYDQAPSDVQTGDTAKFSMAFGGDINDGKGHVTAFFEHTDTKPIFQGEFDVSACALSGGKEKCGGSSTIPAGRWADFGGYSAYPHISMTETRESYLNDPKNWSKVLDADGNPTAENKLDPKTGEVIKNAYKAPSQDFKVFGNDFVSRAGETYNYNPTNMFQRPDDRLNMGFFGKYEIADNAEVYMDFTAMKSESNAQIAYSGTFGNISGSLPCYNPFLSAQQYKVACSDYAGNSFQAAGMGGDHAPDFATNALALAYINGLETAVANGTIMSYKTPLDSLKRNVEGNPRQSIYGYKSYNTTIGLRGDINDDWAYDVYYQNSAVNYQNEYRNDLSVVAINRAVNVISVAGVPTCVTKIQGIDANCVPYNLFQGGLAGDAGIQGVIDGGRTLQDYIAKSTFINGNGKQKIFSGFVSGDTGLTIPGAPSSVSLVVGFETKELTSDFRPDTPTQQGDRSGSGGATLPIGGAYDVDEFFFELGIPVSDNISIDAGYRTAEYSTGAETDAMKLGAYWTVNDDLSLRASFQTAQRAPNISELYSSVTDGLVDLVSDPCSSGEDELGKPTVATATAAQCLQTGLANEFWNTDLNSPADQYNIRGGGNVSLNPEESESITIGAVITPASIPGLTLTLDYFDITVEDQIATVSANTALQGCIDTGSSAYCSLINRRPDNGSLWLTGGYITTQLNNLSEESTSGIDAIFDYSFDTAYGSVDVEGVTTFLDTFDILEIAGADVEACAGNWNGSCGKNPLPEVSGKYKATLTTEYDTNLSLSLRYLGETTDLGVRKINFDAMSYIDLTVQHMPTENLVVTFGVNNVFDEMPGYTSDAGTAPGNGNTFPGYFDAFGQYIFINFTVSY</sequence>
<evidence type="ECO:0000256" key="3">
    <source>
        <dbReference type="ARBA" id="ARBA00022452"/>
    </source>
</evidence>
<dbReference type="InterPro" id="IPR000531">
    <property type="entry name" value="Beta-barrel_TonB"/>
</dbReference>